<evidence type="ECO:0000313" key="2">
    <source>
        <dbReference type="Proteomes" id="UP000076983"/>
    </source>
</evidence>
<name>A0A162KB17_9BACT</name>
<dbReference type="PROSITE" id="PS51257">
    <property type="entry name" value="PROKAR_LIPOPROTEIN"/>
    <property type="match status" value="1"/>
</dbReference>
<dbReference type="STRING" id="29557.MGALLINA_04270"/>
<gene>
    <name evidence="1" type="ORF">MGALLINA_04270</name>
</gene>
<accession>A0A162KB17</accession>
<sequence>MKKWIKNNLIIFGTVSASLPVVFSFSCRNNSSAKTDFDNDMNKLENEKSYAIEINETKLTEEVNQIQNLAANNELLFNGQPLVDAENKIPILPAKIADFTADYLVARKLISFKFTNEEFSQKYDWKISDFYEDRFKPILKIEIWNKTNSFYKKRIAIEITGTINYGQKHNHMAYNEIKNRDLTINEAYWYNLDQNGNYKN</sequence>
<evidence type="ECO:0000313" key="1">
    <source>
        <dbReference type="EMBL" id="OAB48856.1"/>
    </source>
</evidence>
<dbReference type="PATRIC" id="fig|29557.3.peg.419"/>
<organism evidence="1 2">
    <name type="scientific">Mycoplasmopsis gallinarum</name>
    <dbReference type="NCBI Taxonomy" id="29557"/>
    <lineage>
        <taxon>Bacteria</taxon>
        <taxon>Bacillati</taxon>
        <taxon>Mycoplasmatota</taxon>
        <taxon>Mycoplasmoidales</taxon>
        <taxon>Metamycoplasmataceae</taxon>
        <taxon>Mycoplasmopsis</taxon>
    </lineage>
</organism>
<comment type="caution">
    <text evidence="1">The sequence shown here is derived from an EMBL/GenBank/DDBJ whole genome shotgun (WGS) entry which is preliminary data.</text>
</comment>
<dbReference type="OrthoDB" id="10002707at2"/>
<reference evidence="1 2" key="1">
    <citation type="submission" date="2016-03" db="EMBL/GenBank/DDBJ databases">
        <title>Genome sequence of Mycoplasma gallinarum strain Mgn_IPT.</title>
        <authorList>
            <person name="Yacoub E."/>
            <person name="Sirand-Pugnet P."/>
            <person name="Barre A."/>
            <person name="Maurier F."/>
            <person name="Blanchard A."/>
            <person name="Ben Abdelmoumen B.M."/>
        </authorList>
    </citation>
    <scope>NUCLEOTIDE SEQUENCE [LARGE SCALE GENOMIC DNA]</scope>
    <source>
        <strain evidence="1 2">Mgn_IPT</strain>
    </source>
</reference>
<dbReference type="RefSeq" id="WP_063626208.1">
    <property type="nucleotide sequence ID" value="NZ_LVLH01000035.1"/>
</dbReference>
<dbReference type="Proteomes" id="UP000076983">
    <property type="component" value="Unassembled WGS sequence"/>
</dbReference>
<proteinExistence type="predicted"/>
<dbReference type="EMBL" id="LVLH01000035">
    <property type="protein sequence ID" value="OAB48856.1"/>
    <property type="molecule type" value="Genomic_DNA"/>
</dbReference>
<evidence type="ECO:0008006" key="3">
    <source>
        <dbReference type="Google" id="ProtNLM"/>
    </source>
</evidence>
<protein>
    <recommendedName>
        <fullName evidence="3">Lipoprotein</fullName>
    </recommendedName>
</protein>
<keyword evidence="2" id="KW-1185">Reference proteome</keyword>
<dbReference type="AlphaFoldDB" id="A0A162KB17"/>